<dbReference type="Proteomes" id="UP000297777">
    <property type="component" value="Unassembled WGS sequence"/>
</dbReference>
<evidence type="ECO:0000313" key="1">
    <source>
        <dbReference type="EMBL" id="TGO17283.1"/>
    </source>
</evidence>
<gene>
    <name evidence="1" type="ORF">BTUL_0019g00730</name>
</gene>
<reference evidence="1 2" key="1">
    <citation type="submission" date="2017-12" db="EMBL/GenBank/DDBJ databases">
        <title>Comparative genomics of Botrytis spp.</title>
        <authorList>
            <person name="Valero-Jimenez C.A."/>
            <person name="Tapia P."/>
            <person name="Veloso J."/>
            <person name="Silva-Moreno E."/>
            <person name="Staats M."/>
            <person name="Valdes J.H."/>
            <person name="Van Kan J.A.L."/>
        </authorList>
    </citation>
    <scope>NUCLEOTIDE SEQUENCE [LARGE SCALE GENOMIC DNA]</scope>
    <source>
        <strain evidence="1 2">Bt9001</strain>
    </source>
</reference>
<protein>
    <submittedName>
        <fullName evidence="1">Uncharacterized protein</fullName>
    </submittedName>
</protein>
<keyword evidence="2" id="KW-1185">Reference proteome</keyword>
<dbReference type="EMBL" id="PQXH01000019">
    <property type="protein sequence ID" value="TGO17283.1"/>
    <property type="molecule type" value="Genomic_DNA"/>
</dbReference>
<dbReference type="AlphaFoldDB" id="A0A4Z1F3B8"/>
<evidence type="ECO:0000313" key="2">
    <source>
        <dbReference type="Proteomes" id="UP000297777"/>
    </source>
</evidence>
<sequence>MWRGAEENSCGWTALDIGSPHLRFSFYRADFWSMGSSQSSNGNVLYDLTAYGGGIIVLNGSGNRTLN</sequence>
<comment type="caution">
    <text evidence="1">The sequence shown here is derived from an EMBL/GenBank/DDBJ whole genome shotgun (WGS) entry which is preliminary data.</text>
</comment>
<proteinExistence type="predicted"/>
<organism evidence="1 2">
    <name type="scientific">Botrytis tulipae</name>
    <dbReference type="NCBI Taxonomy" id="87230"/>
    <lineage>
        <taxon>Eukaryota</taxon>
        <taxon>Fungi</taxon>
        <taxon>Dikarya</taxon>
        <taxon>Ascomycota</taxon>
        <taxon>Pezizomycotina</taxon>
        <taxon>Leotiomycetes</taxon>
        <taxon>Helotiales</taxon>
        <taxon>Sclerotiniaceae</taxon>
        <taxon>Botrytis</taxon>
    </lineage>
</organism>
<name>A0A4Z1F3B8_9HELO</name>
<accession>A0A4Z1F3B8</accession>